<dbReference type="Pfam" id="PF15833">
    <property type="entry name" value="DUF4714"/>
    <property type="match status" value="1"/>
</dbReference>
<dbReference type="InterPro" id="IPR018155">
    <property type="entry name" value="Hyaluronidase"/>
</dbReference>
<comment type="catalytic activity">
    <reaction evidence="1 5">
        <text>Random hydrolysis of (1-&gt;4)-linkages between N-acetyl-beta-D-glucosamine and D-glucuronate residues in hyaluronate.</text>
        <dbReference type="EC" id="3.2.1.35"/>
    </reaction>
</comment>
<evidence type="ECO:0000256" key="6">
    <source>
        <dbReference type="SAM" id="MobiDB-lite"/>
    </source>
</evidence>
<keyword evidence="7" id="KW-0812">Transmembrane</keyword>
<evidence type="ECO:0000256" key="4">
    <source>
        <dbReference type="ARBA" id="ARBA00023295"/>
    </source>
</evidence>
<feature type="compositionally biased region" description="Low complexity" evidence="6">
    <location>
        <begin position="370"/>
        <end position="379"/>
    </location>
</feature>
<dbReference type="GO" id="GO:0001669">
    <property type="term" value="C:acrosomal vesicle"/>
    <property type="evidence" value="ECO:0007669"/>
    <property type="project" value="TreeGrafter"/>
</dbReference>
<keyword evidence="7" id="KW-1133">Transmembrane helix</keyword>
<dbReference type="PRINTS" id="PR00846">
    <property type="entry name" value="GLHYDRLASE56"/>
</dbReference>
<sequence>MLPTPLLSPHRQRPMGMGPVLALWVWLALGAAGGKGPAPAPLAGGQPFAVVWNIPTGRCQHRFGVGLPLADYGIVENRGGHFAGQNITIFYKNKFGLYPYISPGGVTHNGGIPQQVPLRAHLARVADDIRLRLQPAFRGLAVVDWEEWRPLWAQNWGAKRIYRVASEEWARERHRGPRLARRAFERAAQALMEQTLLLGRSLCPGGLWGFYRFPDCFNGNWAKVANYTGRCRPAEARRNNQLGWLWAASAALYPSIYLPLPLPPALRRRYVHHRLREALRMAARGAAGRLPVVAYSRLSYRRSPRFLEPVRAGEGRGHRSVLGHARPPRSHISARPCRPIWSTRSGRAQPWGQLESCCGGTCLTPARRAVGAPGAQRPAPGGPRPPRCPGERGRGAMPREAAEDGAGRAEGAAPSEPADPEGADPGAISLRPVESISDLHWASAGHKGIEGNGPAPSAARLHCLPHSPPHLPTLRPVPATTTCPCPGRPLFLALLGLLALASLVLATMAIYLSVLQSQSVQALAQWLESQEDAMRQLRAASRQLWAHLNASAERR</sequence>
<dbReference type="Gene3D" id="3.20.20.70">
    <property type="entry name" value="Aldolase class I"/>
    <property type="match status" value="1"/>
</dbReference>
<dbReference type="PANTHER" id="PTHR11769:SF19">
    <property type="entry name" value="HYALURONIDASE-3"/>
    <property type="match status" value="1"/>
</dbReference>
<dbReference type="GO" id="GO:0030214">
    <property type="term" value="P:hyaluronan catabolic process"/>
    <property type="evidence" value="ECO:0007669"/>
    <property type="project" value="TreeGrafter"/>
</dbReference>
<keyword evidence="10" id="KW-1185">Reference proteome</keyword>
<proteinExistence type="inferred from homology"/>
<dbReference type="Proteomes" id="UP000694521">
    <property type="component" value="Unplaced"/>
</dbReference>
<evidence type="ECO:0000256" key="8">
    <source>
        <dbReference type="SAM" id="SignalP"/>
    </source>
</evidence>
<evidence type="ECO:0000256" key="5">
    <source>
        <dbReference type="RuleBase" id="RU610713"/>
    </source>
</evidence>
<evidence type="ECO:0000313" key="9">
    <source>
        <dbReference type="Ensembl" id="ENSACDP00005000073.1"/>
    </source>
</evidence>
<comment type="similarity">
    <text evidence="2 5">Belongs to the glycosyl hydrolase 56 family.</text>
</comment>
<feature type="compositionally biased region" description="Basic residues" evidence="6">
    <location>
        <begin position="318"/>
        <end position="329"/>
    </location>
</feature>
<keyword evidence="3" id="KW-1015">Disulfide bond</keyword>
<dbReference type="InterPro" id="IPR031674">
    <property type="entry name" value="DUF4714"/>
</dbReference>
<evidence type="ECO:0000256" key="3">
    <source>
        <dbReference type="ARBA" id="ARBA00023157"/>
    </source>
</evidence>
<evidence type="ECO:0000256" key="2">
    <source>
        <dbReference type="ARBA" id="ARBA00008871"/>
    </source>
</evidence>
<keyword evidence="4 5" id="KW-0326">Glycosidase</keyword>
<dbReference type="Ensembl" id="ENSACDT00005000080.1">
    <property type="protein sequence ID" value="ENSACDP00005000073.1"/>
    <property type="gene ID" value="ENSACDG00005000046.1"/>
</dbReference>
<feature type="transmembrane region" description="Helical" evidence="7">
    <location>
        <begin position="490"/>
        <end position="512"/>
    </location>
</feature>
<protein>
    <recommendedName>
        <fullName evidence="5">Hyaluronidase</fullName>
        <ecNumber evidence="5">3.2.1.35</ecNumber>
    </recommendedName>
</protein>
<feature type="region of interest" description="Disordered" evidence="6">
    <location>
        <begin position="317"/>
        <end position="336"/>
    </location>
</feature>
<feature type="region of interest" description="Disordered" evidence="6">
    <location>
        <begin position="370"/>
        <end position="428"/>
    </location>
</feature>
<dbReference type="PANTHER" id="PTHR11769">
    <property type="entry name" value="HYALURONIDASE"/>
    <property type="match status" value="1"/>
</dbReference>
<name>A0A8B9D074_ANSCY</name>
<keyword evidence="7" id="KW-0472">Membrane</keyword>
<evidence type="ECO:0000313" key="10">
    <source>
        <dbReference type="Proteomes" id="UP000694521"/>
    </source>
</evidence>
<dbReference type="Pfam" id="PF01630">
    <property type="entry name" value="Glyco_hydro_56"/>
    <property type="match status" value="1"/>
</dbReference>
<keyword evidence="5" id="KW-0378">Hydrolase</keyword>
<dbReference type="GO" id="GO:0005975">
    <property type="term" value="P:carbohydrate metabolic process"/>
    <property type="evidence" value="ECO:0007669"/>
    <property type="project" value="InterPro"/>
</dbReference>
<keyword evidence="8" id="KW-0732">Signal</keyword>
<feature type="chain" id="PRO_5034907477" description="Hyaluronidase" evidence="8">
    <location>
        <begin position="31"/>
        <end position="555"/>
    </location>
</feature>
<dbReference type="AlphaFoldDB" id="A0A8B9D074"/>
<organism evidence="9 10">
    <name type="scientific">Anser cygnoides</name>
    <name type="common">Swan goose</name>
    <dbReference type="NCBI Taxonomy" id="8845"/>
    <lineage>
        <taxon>Eukaryota</taxon>
        <taxon>Metazoa</taxon>
        <taxon>Chordata</taxon>
        <taxon>Craniata</taxon>
        <taxon>Vertebrata</taxon>
        <taxon>Euteleostomi</taxon>
        <taxon>Archelosauria</taxon>
        <taxon>Archosauria</taxon>
        <taxon>Dinosauria</taxon>
        <taxon>Saurischia</taxon>
        <taxon>Theropoda</taxon>
        <taxon>Coelurosauria</taxon>
        <taxon>Aves</taxon>
        <taxon>Neognathae</taxon>
        <taxon>Galloanserae</taxon>
        <taxon>Anseriformes</taxon>
        <taxon>Anatidae</taxon>
        <taxon>Anserinae</taxon>
        <taxon>Anser</taxon>
    </lineage>
</organism>
<reference evidence="9" key="2">
    <citation type="submission" date="2025-09" db="UniProtKB">
        <authorList>
            <consortium name="Ensembl"/>
        </authorList>
    </citation>
    <scope>IDENTIFICATION</scope>
</reference>
<accession>A0A8B9D074</accession>
<dbReference type="EC" id="3.2.1.35" evidence="5"/>
<feature type="signal peptide" evidence="8">
    <location>
        <begin position="1"/>
        <end position="30"/>
    </location>
</feature>
<dbReference type="SUPFAM" id="SSF51445">
    <property type="entry name" value="(Trans)glycosidases"/>
    <property type="match status" value="1"/>
</dbReference>
<dbReference type="InterPro" id="IPR017853">
    <property type="entry name" value="GH"/>
</dbReference>
<evidence type="ECO:0000256" key="7">
    <source>
        <dbReference type="SAM" id="Phobius"/>
    </source>
</evidence>
<dbReference type="InterPro" id="IPR013785">
    <property type="entry name" value="Aldolase_TIM"/>
</dbReference>
<dbReference type="GO" id="GO:0004415">
    <property type="term" value="F:hyalurononglucosaminidase activity"/>
    <property type="evidence" value="ECO:0007669"/>
    <property type="project" value="UniProtKB-UniRule"/>
</dbReference>
<evidence type="ECO:0000256" key="1">
    <source>
        <dbReference type="ARBA" id="ARBA00000251"/>
    </source>
</evidence>
<reference evidence="9" key="1">
    <citation type="submission" date="2025-08" db="UniProtKB">
        <authorList>
            <consortium name="Ensembl"/>
        </authorList>
    </citation>
    <scope>IDENTIFICATION</scope>
</reference>